<evidence type="ECO:0000313" key="2">
    <source>
        <dbReference type="Proteomes" id="UP001063166"/>
    </source>
</evidence>
<reference evidence="1" key="1">
    <citation type="submission" date="2022-07" db="EMBL/GenBank/DDBJ databases">
        <title>The genome of Lyophyllum shimeji provides insight into the initial evolution of ectomycorrhizal fungal genome.</title>
        <authorList>
            <person name="Kobayashi Y."/>
            <person name="Shibata T."/>
            <person name="Hirakawa H."/>
            <person name="Shigenobu S."/>
            <person name="Nishiyama T."/>
            <person name="Yamada A."/>
            <person name="Hasebe M."/>
            <person name="Kawaguchi M."/>
        </authorList>
    </citation>
    <scope>NUCLEOTIDE SEQUENCE</scope>
    <source>
        <strain evidence="1">AT787</strain>
    </source>
</reference>
<accession>A0A9P3PV22</accession>
<dbReference type="InterPro" id="IPR036770">
    <property type="entry name" value="Ankyrin_rpt-contain_sf"/>
</dbReference>
<evidence type="ECO:0000313" key="1">
    <source>
        <dbReference type="EMBL" id="GLB42093.1"/>
    </source>
</evidence>
<dbReference type="Gene3D" id="1.25.40.20">
    <property type="entry name" value="Ankyrin repeat-containing domain"/>
    <property type="match status" value="1"/>
</dbReference>
<proteinExistence type="predicted"/>
<comment type="caution">
    <text evidence="1">The sequence shown here is derived from an EMBL/GenBank/DDBJ whole genome shotgun (WGS) entry which is preliminary data.</text>
</comment>
<keyword evidence="2" id="KW-1185">Reference proteome</keyword>
<organism evidence="1 2">
    <name type="scientific">Lyophyllum shimeji</name>
    <name type="common">Hon-shimeji</name>
    <name type="synonym">Tricholoma shimeji</name>
    <dbReference type="NCBI Taxonomy" id="47721"/>
    <lineage>
        <taxon>Eukaryota</taxon>
        <taxon>Fungi</taxon>
        <taxon>Dikarya</taxon>
        <taxon>Basidiomycota</taxon>
        <taxon>Agaricomycotina</taxon>
        <taxon>Agaricomycetes</taxon>
        <taxon>Agaricomycetidae</taxon>
        <taxon>Agaricales</taxon>
        <taxon>Tricholomatineae</taxon>
        <taxon>Lyophyllaceae</taxon>
        <taxon>Lyophyllum</taxon>
    </lineage>
</organism>
<gene>
    <name evidence="1" type="ORF">LshimejAT787_1101080</name>
</gene>
<dbReference type="AlphaFoldDB" id="A0A9P3PV22"/>
<protein>
    <submittedName>
        <fullName evidence="1">Uncharacterized protein</fullName>
    </submittedName>
</protein>
<dbReference type="Proteomes" id="UP001063166">
    <property type="component" value="Unassembled WGS sequence"/>
</dbReference>
<dbReference type="SUPFAM" id="SSF48403">
    <property type="entry name" value="Ankyrin repeat"/>
    <property type="match status" value="1"/>
</dbReference>
<dbReference type="EMBL" id="BRPK01000011">
    <property type="protein sequence ID" value="GLB42093.1"/>
    <property type="molecule type" value="Genomic_DNA"/>
</dbReference>
<sequence>MDRMVTSTARAAADASGTRSILHLLKTRVILHIAFSPRTTHPESLGPRDPSKISCSTSFGISMSAKSTFRTNVGQTPLHYAADGGKFLVPLFLLERPTDELLLENGYGQTPLAAPRETVAAVWEKLAEEMPNPSTIATRVDDACRLQSRQFYASPWTTLLTR</sequence>
<name>A0A9P3PV22_LYOSH</name>